<organism evidence="3 4">
    <name type="scientific">Leucobacter allii</name>
    <dbReference type="NCBI Taxonomy" id="2932247"/>
    <lineage>
        <taxon>Bacteria</taxon>
        <taxon>Bacillati</taxon>
        <taxon>Actinomycetota</taxon>
        <taxon>Actinomycetes</taxon>
        <taxon>Micrococcales</taxon>
        <taxon>Microbacteriaceae</taxon>
        <taxon>Leucobacter</taxon>
    </lineage>
</organism>
<dbReference type="InterPro" id="IPR018929">
    <property type="entry name" value="DUF2510"/>
</dbReference>
<feature type="transmembrane region" description="Helical" evidence="1">
    <location>
        <begin position="64"/>
        <end position="86"/>
    </location>
</feature>
<dbReference type="Proteomes" id="UP000831786">
    <property type="component" value="Chromosome"/>
</dbReference>
<accession>A0ABY4FL55</accession>
<dbReference type="Pfam" id="PF10708">
    <property type="entry name" value="DUF2510"/>
    <property type="match status" value="1"/>
</dbReference>
<keyword evidence="1" id="KW-0812">Transmembrane</keyword>
<proteinExistence type="predicted"/>
<keyword evidence="4" id="KW-1185">Reference proteome</keyword>
<evidence type="ECO:0000256" key="1">
    <source>
        <dbReference type="SAM" id="Phobius"/>
    </source>
</evidence>
<evidence type="ECO:0000313" key="3">
    <source>
        <dbReference type="EMBL" id="UOQ57003.1"/>
    </source>
</evidence>
<reference evidence="3 4" key="1">
    <citation type="submission" date="2022-04" db="EMBL/GenBank/DDBJ databases">
        <title>Leucobacter sp. isolated from rhizosphere of garlic.</title>
        <authorList>
            <person name="Won M."/>
            <person name="Lee C.-M."/>
            <person name="Woen H.-Y."/>
            <person name="Kwon S.-W."/>
        </authorList>
    </citation>
    <scope>NUCLEOTIDE SEQUENCE [LARGE SCALE GENOMIC DNA]</scope>
    <source>
        <strain evidence="3 4">H21R-40</strain>
    </source>
</reference>
<dbReference type="RefSeq" id="WP_244692065.1">
    <property type="nucleotide sequence ID" value="NZ_CP095044.1"/>
</dbReference>
<keyword evidence="1" id="KW-0472">Membrane</keyword>
<gene>
    <name evidence="3" type="ORF">MUN78_15265</name>
</gene>
<dbReference type="EMBL" id="CP095045">
    <property type="protein sequence ID" value="UOQ57003.1"/>
    <property type="molecule type" value="Genomic_DNA"/>
</dbReference>
<sequence length="391" mass="40781">MSQLPPPAGWYPDPEAPHRQRYWDGASWTAHLHEDAAQPVPAPGPIEPMPATAAAGAPRKRRGWIVWAAAGAVVLLGIAAAGVWGVTRLTSGLTAGAAAAAGDGGEVRLADADFYQRELRNLREMFPPEPTVALEQTTGAWGLRESPGYTAAARAAVEQVIADVEAEGETTFATLDDAESYAYSTLAAEIAEQTDGLLFGGTGTELATTGFPQDPAVVAIEQQIAAATVAPGADGSYLEAADALAGLVGSTITTDQAAAGCPEDMPDPAGVETLAFVCLGTEAGWGLITYTPAGMAHVTEPSFVNTMRHEIAHKLIHVQCGDLSATAWNAAYGEGVTNSYAALYLGADRTELESSGRAVPEYIMNETTDAKARAIHESDLACYDDEQLPEN</sequence>
<protein>
    <submittedName>
        <fullName evidence="3">DUF2510 domain-containing protein</fullName>
    </submittedName>
</protein>
<keyword evidence="1" id="KW-1133">Transmembrane helix</keyword>
<name>A0ABY4FL55_9MICO</name>
<evidence type="ECO:0000259" key="2">
    <source>
        <dbReference type="Pfam" id="PF10708"/>
    </source>
</evidence>
<evidence type="ECO:0000313" key="4">
    <source>
        <dbReference type="Proteomes" id="UP000831786"/>
    </source>
</evidence>
<feature type="domain" description="DUF2510" evidence="2">
    <location>
        <begin position="8"/>
        <end position="39"/>
    </location>
</feature>